<dbReference type="Proteomes" id="UP000092993">
    <property type="component" value="Unassembled WGS sequence"/>
</dbReference>
<organism evidence="1 2">
    <name type="scientific">Grifola frondosa</name>
    <name type="common">Maitake</name>
    <name type="synonym">Polyporus frondosus</name>
    <dbReference type="NCBI Taxonomy" id="5627"/>
    <lineage>
        <taxon>Eukaryota</taxon>
        <taxon>Fungi</taxon>
        <taxon>Dikarya</taxon>
        <taxon>Basidiomycota</taxon>
        <taxon>Agaricomycotina</taxon>
        <taxon>Agaricomycetes</taxon>
        <taxon>Polyporales</taxon>
        <taxon>Grifolaceae</taxon>
        <taxon>Grifola</taxon>
    </lineage>
</organism>
<proteinExistence type="predicted"/>
<keyword evidence="2" id="KW-1185">Reference proteome</keyword>
<comment type="caution">
    <text evidence="1">The sequence shown here is derived from an EMBL/GenBank/DDBJ whole genome shotgun (WGS) entry which is preliminary data.</text>
</comment>
<dbReference type="AlphaFoldDB" id="A0A1C7MQ68"/>
<protein>
    <submittedName>
        <fullName evidence="1">Uncharacterized protein</fullName>
    </submittedName>
</protein>
<evidence type="ECO:0000313" key="1">
    <source>
        <dbReference type="EMBL" id="OBZ78837.1"/>
    </source>
</evidence>
<reference evidence="1 2" key="1">
    <citation type="submission" date="2016-03" db="EMBL/GenBank/DDBJ databases">
        <title>Whole genome sequencing of Grifola frondosa 9006-11.</title>
        <authorList>
            <person name="Min B."/>
            <person name="Park H."/>
            <person name="Kim J.-G."/>
            <person name="Cho H."/>
            <person name="Oh Y.-L."/>
            <person name="Kong W.-S."/>
            <person name="Choi I.-G."/>
        </authorList>
    </citation>
    <scope>NUCLEOTIDE SEQUENCE [LARGE SCALE GENOMIC DNA]</scope>
    <source>
        <strain evidence="1 2">9006-11</strain>
    </source>
</reference>
<accession>A0A1C7MQ68</accession>
<name>A0A1C7MQ68_GRIFR</name>
<evidence type="ECO:0000313" key="2">
    <source>
        <dbReference type="Proteomes" id="UP000092993"/>
    </source>
</evidence>
<gene>
    <name evidence="1" type="ORF">A0H81_01146</name>
</gene>
<sequence length="85" mass="9494">MPVCVLFILFHREHPAAHVPPSRFHLSRARLIPGMSANKHMGALVLATVEPIDFFDIEPCSYVTPVTAVDNPTIIISFKRRSISI</sequence>
<dbReference type="EMBL" id="LUGG01000001">
    <property type="protein sequence ID" value="OBZ78837.1"/>
    <property type="molecule type" value="Genomic_DNA"/>
</dbReference>